<evidence type="ECO:0000256" key="3">
    <source>
        <dbReference type="ARBA" id="ARBA00023125"/>
    </source>
</evidence>
<comment type="similarity">
    <text evidence="1">Belongs to the LysR transcriptional regulatory family.</text>
</comment>
<protein>
    <submittedName>
        <fullName evidence="6">LysR family transcriptional regulator</fullName>
    </submittedName>
</protein>
<evidence type="ECO:0000259" key="5">
    <source>
        <dbReference type="PROSITE" id="PS50931"/>
    </source>
</evidence>
<dbReference type="GO" id="GO:0006351">
    <property type="term" value="P:DNA-templated transcription"/>
    <property type="evidence" value="ECO:0007669"/>
    <property type="project" value="TreeGrafter"/>
</dbReference>
<accession>A0A3E0TY57</accession>
<dbReference type="GO" id="GO:0043565">
    <property type="term" value="F:sequence-specific DNA binding"/>
    <property type="evidence" value="ECO:0007669"/>
    <property type="project" value="TreeGrafter"/>
</dbReference>
<dbReference type="PANTHER" id="PTHR30537:SF30">
    <property type="entry name" value="TRANSCRIPTIONAL REGULATOR-RELATED"/>
    <property type="match status" value="1"/>
</dbReference>
<evidence type="ECO:0000313" key="6">
    <source>
        <dbReference type="EMBL" id="REL28812.1"/>
    </source>
</evidence>
<sequence length="305" mass="33700">MNSQLLSRLKLMGVFCHVVEAGSMREAAAKLGISPPAVSQFINQLESELDVTLLYRSTRRINVSEAGEKFYLQSKKMLAAAEQAEEVIHQSRSAISGELRIALPVGLAAKPAARALAPLFKEHKELKLTLFASDESIDLIDERIDIVIDCGEAIDSSYIYHLLGKATKVICASPKYLQQHGNPVTPRELGDHTWLGLGDVEAKGVLNHVSLHHAKSASANFKPSLRYEFNDLNALISHVQEGLGVAQLPTLEIQHLLDNGELVPLLPDWQTDKYNVYALTRDKKYAYKVQAALAALKLYFGDMEN</sequence>
<dbReference type="SUPFAM" id="SSF46785">
    <property type="entry name" value="Winged helix' DNA-binding domain"/>
    <property type="match status" value="1"/>
</dbReference>
<dbReference type="InterPro" id="IPR000847">
    <property type="entry name" value="LysR_HTH_N"/>
</dbReference>
<dbReference type="EMBL" id="QUOU01000001">
    <property type="protein sequence ID" value="REL28812.1"/>
    <property type="molecule type" value="Genomic_DNA"/>
</dbReference>
<organism evidence="6 7">
    <name type="scientific">Thalassotalea euphylliae</name>
    <dbReference type="NCBI Taxonomy" id="1655234"/>
    <lineage>
        <taxon>Bacteria</taxon>
        <taxon>Pseudomonadati</taxon>
        <taxon>Pseudomonadota</taxon>
        <taxon>Gammaproteobacteria</taxon>
        <taxon>Alteromonadales</taxon>
        <taxon>Colwelliaceae</taxon>
        <taxon>Thalassotalea</taxon>
    </lineage>
</organism>
<comment type="caution">
    <text evidence="6">The sequence shown here is derived from an EMBL/GenBank/DDBJ whole genome shotgun (WGS) entry which is preliminary data.</text>
</comment>
<dbReference type="Pfam" id="PF03466">
    <property type="entry name" value="LysR_substrate"/>
    <property type="match status" value="1"/>
</dbReference>
<evidence type="ECO:0000256" key="4">
    <source>
        <dbReference type="ARBA" id="ARBA00023163"/>
    </source>
</evidence>
<dbReference type="Gene3D" id="1.10.10.10">
    <property type="entry name" value="Winged helix-like DNA-binding domain superfamily/Winged helix DNA-binding domain"/>
    <property type="match status" value="1"/>
</dbReference>
<evidence type="ECO:0000313" key="7">
    <source>
        <dbReference type="Proteomes" id="UP000256478"/>
    </source>
</evidence>
<dbReference type="Gene3D" id="3.40.190.290">
    <property type="match status" value="1"/>
</dbReference>
<gene>
    <name evidence="6" type="ORF">DXX93_04605</name>
</gene>
<feature type="domain" description="HTH lysR-type" evidence="5">
    <location>
        <begin position="1"/>
        <end position="64"/>
    </location>
</feature>
<evidence type="ECO:0000256" key="1">
    <source>
        <dbReference type="ARBA" id="ARBA00009437"/>
    </source>
</evidence>
<dbReference type="CDD" id="cd08422">
    <property type="entry name" value="PBP2_CrgA_like"/>
    <property type="match status" value="1"/>
</dbReference>
<dbReference type="InterPro" id="IPR005119">
    <property type="entry name" value="LysR_subst-bd"/>
</dbReference>
<dbReference type="RefSeq" id="WP_116009836.1">
    <property type="nucleotide sequence ID" value="NZ_QUOU01000001.1"/>
</dbReference>
<dbReference type="Proteomes" id="UP000256478">
    <property type="component" value="Unassembled WGS sequence"/>
</dbReference>
<dbReference type="PANTHER" id="PTHR30537">
    <property type="entry name" value="HTH-TYPE TRANSCRIPTIONAL REGULATOR"/>
    <property type="match status" value="1"/>
</dbReference>
<keyword evidence="3" id="KW-0238">DNA-binding</keyword>
<dbReference type="FunFam" id="1.10.10.10:FF:000001">
    <property type="entry name" value="LysR family transcriptional regulator"/>
    <property type="match status" value="1"/>
</dbReference>
<dbReference type="SUPFAM" id="SSF53850">
    <property type="entry name" value="Periplasmic binding protein-like II"/>
    <property type="match status" value="1"/>
</dbReference>
<dbReference type="InterPro" id="IPR058163">
    <property type="entry name" value="LysR-type_TF_proteobact-type"/>
</dbReference>
<proteinExistence type="inferred from homology"/>
<dbReference type="GO" id="GO:0003700">
    <property type="term" value="F:DNA-binding transcription factor activity"/>
    <property type="evidence" value="ECO:0007669"/>
    <property type="project" value="InterPro"/>
</dbReference>
<dbReference type="Pfam" id="PF00126">
    <property type="entry name" value="HTH_1"/>
    <property type="match status" value="1"/>
</dbReference>
<dbReference type="OrthoDB" id="8678019at2"/>
<reference evidence="6 7" key="1">
    <citation type="submission" date="2018-08" db="EMBL/GenBank/DDBJ databases">
        <title>Thalassotalea euphylliae genome.</title>
        <authorList>
            <person name="Summers S."/>
            <person name="Rice S.A."/>
            <person name="Freckelton M.L."/>
            <person name="Nedved B.T."/>
            <person name="Hadfield M.G."/>
        </authorList>
    </citation>
    <scope>NUCLEOTIDE SEQUENCE [LARGE SCALE GENOMIC DNA]</scope>
    <source>
        <strain evidence="6 7">H1</strain>
    </source>
</reference>
<name>A0A3E0TY57_9GAMM</name>
<dbReference type="PROSITE" id="PS50931">
    <property type="entry name" value="HTH_LYSR"/>
    <property type="match status" value="1"/>
</dbReference>
<evidence type="ECO:0000256" key="2">
    <source>
        <dbReference type="ARBA" id="ARBA00023015"/>
    </source>
</evidence>
<dbReference type="InterPro" id="IPR036388">
    <property type="entry name" value="WH-like_DNA-bd_sf"/>
</dbReference>
<dbReference type="InterPro" id="IPR036390">
    <property type="entry name" value="WH_DNA-bd_sf"/>
</dbReference>
<keyword evidence="2" id="KW-0805">Transcription regulation</keyword>
<keyword evidence="4" id="KW-0804">Transcription</keyword>
<dbReference type="AlphaFoldDB" id="A0A3E0TY57"/>